<sequence>MSRTTVRTIADKYVAALATTSPSAAEALGQVPEILVPDLSPQAAHARNDLQRRTLHALRDVPAEGAERVLAVAMRERLASDLALDDVGFTPRLLAPLATPVHQVRQVFDNLPTGDSAEVDRVLANLERVPTAYAQYREALTAAAADGHVVPSRQARIVAQQCRTWIDPAGADYYTALADRAAEHARDARAVRRAAEAATTATAELADWLEHTHARLGSEQDGVGIDFYEVTSKALLGTVVDLEETYAYGWARLAMLTREVQQVSRRITGGNGGLTEATAILDADSPRVPVGPLLVDWIQQRIQASVDAVDGTVFDLPDAARHCEGRLSTPGSGVIYYSPPDIARTRPGRVYWSTPPDAETMPVWREVSTVHHEGVPGHHLQYAISMSQPDLHPWQRYLCHVHGYAEGWAHYAEGRAESWGLVHDDADRLSVLLAQRWRAARIVIDIGLHLDLPIPPGNGVTRRRRWTRTSAREVLVQVSALDAHTATFEVDRYLGWPGQALAFCVGARLWEQALTQSRAVGGANFTEKGFHMTALQLGPMGLGPLQTLLTEQV</sequence>
<accession>A0A542YWM3</accession>
<comment type="caution">
    <text evidence="1">The sequence shown here is derived from an EMBL/GenBank/DDBJ whole genome shotgun (WGS) entry which is preliminary data.</text>
</comment>
<dbReference type="Pfam" id="PF05960">
    <property type="entry name" value="DUF885"/>
    <property type="match status" value="1"/>
</dbReference>
<dbReference type="PANTHER" id="PTHR33361">
    <property type="entry name" value="GLR0591 PROTEIN"/>
    <property type="match status" value="1"/>
</dbReference>
<evidence type="ECO:0000313" key="1">
    <source>
        <dbReference type="EMBL" id="TQL52492.1"/>
    </source>
</evidence>
<evidence type="ECO:0000313" key="2">
    <source>
        <dbReference type="Proteomes" id="UP000319516"/>
    </source>
</evidence>
<keyword evidence="2" id="KW-1185">Reference proteome</keyword>
<proteinExistence type="predicted"/>
<dbReference type="RefSeq" id="WP_141786359.1">
    <property type="nucleotide sequence ID" value="NZ_BAAAIK010000001.1"/>
</dbReference>
<name>A0A542YWM3_9MICO</name>
<organism evidence="1 2">
    <name type="scientific">Ornithinicoccus hortensis</name>
    <dbReference type="NCBI Taxonomy" id="82346"/>
    <lineage>
        <taxon>Bacteria</taxon>
        <taxon>Bacillati</taxon>
        <taxon>Actinomycetota</taxon>
        <taxon>Actinomycetes</taxon>
        <taxon>Micrococcales</taxon>
        <taxon>Intrasporangiaceae</taxon>
        <taxon>Ornithinicoccus</taxon>
    </lineage>
</organism>
<gene>
    <name evidence="1" type="ORF">FB467_3679</name>
</gene>
<protein>
    <submittedName>
        <fullName evidence="1">Uncharacterized protein (DUF885 family)</fullName>
    </submittedName>
</protein>
<dbReference type="PANTHER" id="PTHR33361:SF2">
    <property type="entry name" value="DUF885 DOMAIN-CONTAINING PROTEIN"/>
    <property type="match status" value="1"/>
</dbReference>
<dbReference type="OrthoDB" id="9760040at2"/>
<dbReference type="InterPro" id="IPR010281">
    <property type="entry name" value="DUF885"/>
</dbReference>
<dbReference type="AlphaFoldDB" id="A0A542YWM3"/>
<reference evidence="1 2" key="1">
    <citation type="submission" date="2019-06" db="EMBL/GenBank/DDBJ databases">
        <title>Sequencing the genomes of 1000 actinobacteria strains.</title>
        <authorList>
            <person name="Klenk H.-P."/>
        </authorList>
    </citation>
    <scope>NUCLEOTIDE SEQUENCE [LARGE SCALE GENOMIC DNA]</scope>
    <source>
        <strain evidence="1 2">DSM 12335</strain>
    </source>
</reference>
<dbReference type="Proteomes" id="UP000319516">
    <property type="component" value="Unassembled WGS sequence"/>
</dbReference>
<dbReference type="EMBL" id="VFOP01000001">
    <property type="protein sequence ID" value="TQL52492.1"/>
    <property type="molecule type" value="Genomic_DNA"/>
</dbReference>